<dbReference type="PANTHER" id="PTHR44858">
    <property type="entry name" value="TETRATRICOPEPTIDE REPEAT PROTEIN 6"/>
    <property type="match status" value="1"/>
</dbReference>
<feature type="repeat" description="TPR" evidence="3">
    <location>
        <begin position="317"/>
        <end position="350"/>
    </location>
</feature>
<evidence type="ECO:0000256" key="1">
    <source>
        <dbReference type="ARBA" id="ARBA00022737"/>
    </source>
</evidence>
<sequence length="613" mass="68656">MNGALVGILAKLGSFGSVILTALLLMSGRAIATYTTLAQIRQLPRLNRPSIPPVNLPQARNPIFPNHGSDTLSMSVPEPLQSLPTPPSPEPGNSDSLEGLEDFDYWVNLCRLLVDRQEYQKALSACDRAIILKPKALEIWVERTRILLAIQQYTQAIASADRILERESKYSRVLAYRCTALSALGRYQEAMKDCDQALEIDRRWHEITPALVWFQKGLIHQRQGQYQAALDTYQQALQLQPNNSQTLVHQCYCFHQLDQPYKAIASCERALEIDNNWGEISPDIAWKYQGFAYLNLADYEQAKTSFQRALSLNQEDPTLWAAMGFALTSLNRLSEALNAYEQAIRLRSDYSFALVNQCQLLNDLGEYQAAQKACGAALEGDGFWDQWGPATAWSQLGVALAAQGELQAATVANNTAIELQPDYPQAWNNAAVILWYQEDYLAALESVARAIELDPNLAQAWQNRGRILASLKRFEEAIAAYNMAVEKGRNNPELWSSRSVALWEAQQYAEAVISAKEAVILNPDFFQGWYNMGTALIALENYQDALFAYQQATRIQPENANAWALRGYALQQLGELQAAKDAIATALNLNPNQPIARQLQVKLETNQQQQLDP</sequence>
<dbReference type="Proteomes" id="UP000326169">
    <property type="component" value="Unassembled WGS sequence"/>
</dbReference>
<feature type="repeat" description="TPR" evidence="3">
    <location>
        <begin position="526"/>
        <end position="559"/>
    </location>
</feature>
<accession>A0A5M3T1C9</accession>
<dbReference type="PROSITE" id="PS50293">
    <property type="entry name" value="TPR_REGION"/>
    <property type="match status" value="1"/>
</dbReference>
<evidence type="ECO:0000256" key="2">
    <source>
        <dbReference type="ARBA" id="ARBA00022803"/>
    </source>
</evidence>
<evidence type="ECO:0000256" key="4">
    <source>
        <dbReference type="SAM" id="MobiDB-lite"/>
    </source>
</evidence>
<dbReference type="SUPFAM" id="SSF48452">
    <property type="entry name" value="TPR-like"/>
    <property type="match status" value="2"/>
</dbReference>
<organism evidence="5 6">
    <name type="scientific">Limnospira platensis NIES-46</name>
    <dbReference type="NCBI Taxonomy" id="1236695"/>
    <lineage>
        <taxon>Bacteria</taxon>
        <taxon>Bacillati</taxon>
        <taxon>Cyanobacteriota</taxon>
        <taxon>Cyanophyceae</taxon>
        <taxon>Oscillatoriophycideae</taxon>
        <taxon>Oscillatoriales</taxon>
        <taxon>Sirenicapillariaceae</taxon>
        <taxon>Limnospira</taxon>
    </lineage>
</organism>
<name>A0A5M3T1C9_LIMPL</name>
<reference evidence="5 6" key="1">
    <citation type="journal article" date="2019" name="J Genomics">
        <title>The Draft Genome of a Hydrogen-producing Cyanobacterium, Arthrospira platensis NIES-46.</title>
        <authorList>
            <person name="Suzuki S."/>
            <person name="Yamaguchi H."/>
            <person name="Kawachi M."/>
        </authorList>
    </citation>
    <scope>NUCLEOTIDE SEQUENCE [LARGE SCALE GENOMIC DNA]</scope>
    <source>
        <strain evidence="5 6">NIES-46</strain>
    </source>
</reference>
<gene>
    <name evidence="5" type="ORF">NIES46_03410</name>
</gene>
<dbReference type="SMART" id="SM00028">
    <property type="entry name" value="TPR"/>
    <property type="match status" value="13"/>
</dbReference>
<dbReference type="InterPro" id="IPR013105">
    <property type="entry name" value="TPR_2"/>
</dbReference>
<feature type="region of interest" description="Disordered" evidence="4">
    <location>
        <begin position="75"/>
        <end position="95"/>
    </location>
</feature>
<dbReference type="PROSITE" id="PS50005">
    <property type="entry name" value="TPR"/>
    <property type="match status" value="8"/>
</dbReference>
<dbReference type="GeneID" id="301681314"/>
<feature type="repeat" description="TPR" evidence="3">
    <location>
        <begin position="458"/>
        <end position="491"/>
    </location>
</feature>
<dbReference type="Pfam" id="PF13181">
    <property type="entry name" value="TPR_8"/>
    <property type="match status" value="2"/>
</dbReference>
<dbReference type="Pfam" id="PF07719">
    <property type="entry name" value="TPR_2"/>
    <property type="match status" value="1"/>
</dbReference>
<dbReference type="RefSeq" id="WP_014274578.1">
    <property type="nucleotide sequence ID" value="NZ_BIMW01000010.1"/>
</dbReference>
<evidence type="ECO:0000256" key="3">
    <source>
        <dbReference type="PROSITE-ProRule" id="PRU00339"/>
    </source>
</evidence>
<dbReference type="PANTHER" id="PTHR44858:SF1">
    <property type="entry name" value="UDP-N-ACETYLGLUCOSAMINE--PEPTIDE N-ACETYLGLUCOSAMINYLTRANSFERASE SPINDLY-RELATED"/>
    <property type="match status" value="1"/>
</dbReference>
<dbReference type="Pfam" id="PF13432">
    <property type="entry name" value="TPR_16"/>
    <property type="match status" value="2"/>
</dbReference>
<feature type="repeat" description="TPR" evidence="3">
    <location>
        <begin position="560"/>
        <end position="593"/>
    </location>
</feature>
<feature type="repeat" description="TPR" evidence="3">
    <location>
        <begin position="283"/>
        <end position="316"/>
    </location>
</feature>
<evidence type="ECO:0000313" key="6">
    <source>
        <dbReference type="Proteomes" id="UP000326169"/>
    </source>
</evidence>
<protein>
    <submittedName>
        <fullName evidence="5">TPR domain protein</fullName>
    </submittedName>
</protein>
<dbReference type="InterPro" id="IPR050498">
    <property type="entry name" value="Ycf3"/>
</dbReference>
<comment type="caution">
    <text evidence="5">The sequence shown here is derived from an EMBL/GenBank/DDBJ whole genome shotgun (WGS) entry which is preliminary data.</text>
</comment>
<keyword evidence="2 3" id="KW-0802">TPR repeat</keyword>
<proteinExistence type="predicted"/>
<keyword evidence="1" id="KW-0677">Repeat</keyword>
<dbReference type="Pfam" id="PF00515">
    <property type="entry name" value="TPR_1"/>
    <property type="match status" value="2"/>
</dbReference>
<dbReference type="InterPro" id="IPR019734">
    <property type="entry name" value="TPR_rpt"/>
</dbReference>
<dbReference type="EMBL" id="BIMW01000010">
    <property type="protein sequence ID" value="GCE92302.1"/>
    <property type="molecule type" value="Genomic_DNA"/>
</dbReference>
<keyword evidence="6" id="KW-1185">Reference proteome</keyword>
<evidence type="ECO:0000313" key="5">
    <source>
        <dbReference type="EMBL" id="GCE92302.1"/>
    </source>
</evidence>
<feature type="repeat" description="TPR" evidence="3">
    <location>
        <begin position="390"/>
        <end position="423"/>
    </location>
</feature>
<feature type="repeat" description="TPR" evidence="3">
    <location>
        <begin position="210"/>
        <end position="243"/>
    </location>
</feature>
<feature type="repeat" description="TPR" evidence="3">
    <location>
        <begin position="424"/>
        <end position="457"/>
    </location>
</feature>
<dbReference type="InterPro" id="IPR011990">
    <property type="entry name" value="TPR-like_helical_dom_sf"/>
</dbReference>
<dbReference type="Gene3D" id="1.25.40.10">
    <property type="entry name" value="Tetratricopeptide repeat domain"/>
    <property type="match status" value="6"/>
</dbReference>